<evidence type="ECO:0000256" key="2">
    <source>
        <dbReference type="ARBA" id="ARBA00022475"/>
    </source>
</evidence>
<dbReference type="Proteomes" id="UP000606786">
    <property type="component" value="Unassembled WGS sequence"/>
</dbReference>
<protein>
    <submittedName>
        <fullName evidence="10">(Mediterranean fruit fly) hypothetical protein</fullName>
    </submittedName>
</protein>
<comment type="subcellular location">
    <subcellularLocation>
        <location evidence="1">Cell membrane</location>
        <topology evidence="1">Multi-pass membrane protein</topology>
    </subcellularLocation>
</comment>
<feature type="transmembrane region" description="Helical" evidence="8">
    <location>
        <begin position="576"/>
        <end position="600"/>
    </location>
</feature>
<name>A0A811VEN9_CERCA</name>
<keyword evidence="2" id="KW-1003">Cell membrane</keyword>
<dbReference type="GO" id="GO:0005886">
    <property type="term" value="C:plasma membrane"/>
    <property type="evidence" value="ECO:0007669"/>
    <property type="project" value="UniProtKB-SubCell"/>
</dbReference>
<gene>
    <name evidence="10" type="ORF">CCAP1982_LOCUS21846</name>
</gene>
<evidence type="ECO:0000256" key="3">
    <source>
        <dbReference type="ARBA" id="ARBA00022692"/>
    </source>
</evidence>
<feature type="signal peptide" evidence="9">
    <location>
        <begin position="1"/>
        <end position="19"/>
    </location>
</feature>
<keyword evidence="4 8" id="KW-1133">Transmembrane helix</keyword>
<dbReference type="OrthoDB" id="7951606at2759"/>
<evidence type="ECO:0000256" key="8">
    <source>
        <dbReference type="SAM" id="Phobius"/>
    </source>
</evidence>
<reference evidence="10" key="1">
    <citation type="submission" date="2020-11" db="EMBL/GenBank/DDBJ databases">
        <authorList>
            <person name="Whitehead M."/>
        </authorList>
    </citation>
    <scope>NUCLEOTIDE SEQUENCE</scope>
    <source>
        <strain evidence="10">EGII</strain>
    </source>
</reference>
<keyword evidence="9" id="KW-0732">Signal</keyword>
<evidence type="ECO:0000256" key="6">
    <source>
        <dbReference type="ARBA" id="ARBA00023170"/>
    </source>
</evidence>
<feature type="chain" id="PRO_5032819226" evidence="9">
    <location>
        <begin position="20"/>
        <end position="610"/>
    </location>
</feature>
<feature type="transmembrane region" description="Helical" evidence="8">
    <location>
        <begin position="381"/>
        <end position="400"/>
    </location>
</feature>
<evidence type="ECO:0000313" key="10">
    <source>
        <dbReference type="EMBL" id="CAD7013826.1"/>
    </source>
</evidence>
<feature type="transmembrane region" description="Helical" evidence="8">
    <location>
        <begin position="311"/>
        <end position="334"/>
    </location>
</feature>
<keyword evidence="7" id="KW-0325">Glycoprotein</keyword>
<keyword evidence="3 8" id="KW-0812">Transmembrane</keyword>
<accession>A0A811VEN9</accession>
<evidence type="ECO:0000256" key="7">
    <source>
        <dbReference type="ARBA" id="ARBA00023180"/>
    </source>
</evidence>
<evidence type="ECO:0000313" key="11">
    <source>
        <dbReference type="Proteomes" id="UP000606786"/>
    </source>
</evidence>
<organism evidence="10 11">
    <name type="scientific">Ceratitis capitata</name>
    <name type="common">Mediterranean fruit fly</name>
    <name type="synonym">Tephritis capitata</name>
    <dbReference type="NCBI Taxonomy" id="7213"/>
    <lineage>
        <taxon>Eukaryota</taxon>
        <taxon>Metazoa</taxon>
        <taxon>Ecdysozoa</taxon>
        <taxon>Arthropoda</taxon>
        <taxon>Hexapoda</taxon>
        <taxon>Insecta</taxon>
        <taxon>Pterygota</taxon>
        <taxon>Neoptera</taxon>
        <taxon>Endopterygota</taxon>
        <taxon>Diptera</taxon>
        <taxon>Brachycera</taxon>
        <taxon>Muscomorpha</taxon>
        <taxon>Tephritoidea</taxon>
        <taxon>Tephritidae</taxon>
        <taxon>Ceratitis</taxon>
        <taxon>Ceratitis</taxon>
    </lineage>
</organism>
<dbReference type="AlphaFoldDB" id="A0A811VEN9"/>
<dbReference type="EMBL" id="CAJHJT010000056">
    <property type="protein sequence ID" value="CAD7013826.1"/>
    <property type="molecule type" value="Genomic_DNA"/>
</dbReference>
<sequence length="610" mass="69748">MSYTLLFALLLYSIQISVAKLLPIAESNNNAKHTFANTLLRIYKETPYETIFVLENAGKSCLATNVLESSLKIPLIRATDAAAGEQLRTRFNSNLLTIVCLSQAQMELKLLKMLAASLQYRHQTRIVLHFAEMKPTSALLATTRDFFELNYMTNVIGFYNSTHYYRYSPFPSGNWKLESANTTRFYTPLHQLNLHGKIFNTLPDQILPRSMVYVDASGQQRLSGHVGYLMSTFASKYNLTLKFVHPVTPGNIIHLTVLFDYVNNGTIDLAISLTTASFNPTRVYPLLSYPLEIIEWFVALPCSIPLEYAEIYTIVVTTQVIALLTLLTLLFSALDGIIKYLFHKRNENFSLFNILMNENMFRGVFGLSVLIKRRTVVSSKILYIFLFLLGIFINNMYSAYFQTLFTSPPLQKEILSFDDMRRRNLKLMFDRSEVQLVREALGSQFNETFRNILVLADTATVQSHRSLYDTSYAYTMPESLWAIFSAQQETFERKIYCLAPTLKFFGLLMMGIPVAENSFLLEPLNKMIMRATETGLLLHWQAMTFIDLVATGRFSLKVTGNVVEFHDISLKDIEFPFHLLLIGLCLSSVVFIVEVSAFKLKIFHTKRVLK</sequence>
<dbReference type="PANTHER" id="PTHR42643:SF41">
    <property type="entry name" value="IONOTROPIC RECEPTOR 20A-RELATED"/>
    <property type="match status" value="1"/>
</dbReference>
<proteinExistence type="predicted"/>
<feature type="transmembrane region" description="Helical" evidence="8">
    <location>
        <begin position="504"/>
        <end position="524"/>
    </location>
</feature>
<dbReference type="SUPFAM" id="SSF53850">
    <property type="entry name" value="Periplasmic binding protein-like II"/>
    <property type="match status" value="1"/>
</dbReference>
<evidence type="ECO:0000256" key="4">
    <source>
        <dbReference type="ARBA" id="ARBA00022989"/>
    </source>
</evidence>
<comment type="caution">
    <text evidence="10">The sequence shown here is derived from an EMBL/GenBank/DDBJ whole genome shotgun (WGS) entry which is preliminary data.</text>
</comment>
<keyword evidence="5 8" id="KW-0472">Membrane</keyword>
<evidence type="ECO:0000256" key="1">
    <source>
        <dbReference type="ARBA" id="ARBA00004651"/>
    </source>
</evidence>
<dbReference type="InterPro" id="IPR052192">
    <property type="entry name" value="Insect_Ionotropic_Sensory_Rcpt"/>
</dbReference>
<keyword evidence="11" id="KW-1185">Reference proteome</keyword>
<dbReference type="PANTHER" id="PTHR42643">
    <property type="entry name" value="IONOTROPIC RECEPTOR 20A-RELATED"/>
    <property type="match status" value="1"/>
</dbReference>
<feature type="transmembrane region" description="Helical" evidence="8">
    <location>
        <begin position="536"/>
        <end position="556"/>
    </location>
</feature>
<evidence type="ECO:0000256" key="9">
    <source>
        <dbReference type="SAM" id="SignalP"/>
    </source>
</evidence>
<evidence type="ECO:0000256" key="5">
    <source>
        <dbReference type="ARBA" id="ARBA00023136"/>
    </source>
</evidence>
<keyword evidence="6" id="KW-0675">Receptor</keyword>